<evidence type="ECO:0000256" key="2">
    <source>
        <dbReference type="ARBA" id="ARBA00022448"/>
    </source>
</evidence>
<evidence type="ECO:0000256" key="7">
    <source>
        <dbReference type="RuleBase" id="RU363032"/>
    </source>
</evidence>
<dbReference type="AlphaFoldDB" id="A0A0R1LV16"/>
<evidence type="ECO:0000313" key="9">
    <source>
        <dbReference type="EMBL" id="KRK97028.1"/>
    </source>
</evidence>
<feature type="transmembrane region" description="Helical" evidence="7">
    <location>
        <begin position="106"/>
        <end position="129"/>
    </location>
</feature>
<dbReference type="Pfam" id="PF19300">
    <property type="entry name" value="BPD_transp_1_N"/>
    <property type="match status" value="1"/>
</dbReference>
<evidence type="ECO:0000313" key="10">
    <source>
        <dbReference type="Proteomes" id="UP000051160"/>
    </source>
</evidence>
<dbReference type="InterPro" id="IPR000515">
    <property type="entry name" value="MetI-like"/>
</dbReference>
<gene>
    <name evidence="9" type="ORF">FD04_GL001887</name>
</gene>
<evidence type="ECO:0000256" key="5">
    <source>
        <dbReference type="ARBA" id="ARBA00022989"/>
    </source>
</evidence>
<evidence type="ECO:0000256" key="3">
    <source>
        <dbReference type="ARBA" id="ARBA00022475"/>
    </source>
</evidence>
<reference evidence="9 10" key="1">
    <citation type="journal article" date="2015" name="Genome Announc.">
        <title>Expanding the biotechnology potential of lactobacilli through comparative genomics of 213 strains and associated genera.</title>
        <authorList>
            <person name="Sun Z."/>
            <person name="Harris H.M."/>
            <person name="McCann A."/>
            <person name="Guo C."/>
            <person name="Argimon S."/>
            <person name="Zhang W."/>
            <person name="Yang X."/>
            <person name="Jeffery I.B."/>
            <person name="Cooney J.C."/>
            <person name="Kagawa T.F."/>
            <person name="Liu W."/>
            <person name="Song Y."/>
            <person name="Salvetti E."/>
            <person name="Wrobel A."/>
            <person name="Rasinkangas P."/>
            <person name="Parkhill J."/>
            <person name="Rea M.C."/>
            <person name="O'Sullivan O."/>
            <person name="Ritari J."/>
            <person name="Douillard F.P."/>
            <person name="Paul Ross R."/>
            <person name="Yang R."/>
            <person name="Briner A.E."/>
            <person name="Felis G.E."/>
            <person name="de Vos W.M."/>
            <person name="Barrangou R."/>
            <person name="Klaenhammer T.R."/>
            <person name="Caufield P.W."/>
            <person name="Cui Y."/>
            <person name="Zhang H."/>
            <person name="O'Toole P.W."/>
        </authorList>
    </citation>
    <scope>NUCLEOTIDE SEQUENCE [LARGE SCALE GENOMIC DNA]</scope>
    <source>
        <strain evidence="9 10">DSM 19909</strain>
    </source>
</reference>
<evidence type="ECO:0000256" key="4">
    <source>
        <dbReference type="ARBA" id="ARBA00022692"/>
    </source>
</evidence>
<keyword evidence="5 7" id="KW-1133">Transmembrane helix</keyword>
<dbReference type="InterPro" id="IPR045621">
    <property type="entry name" value="BPD_transp_1_N"/>
</dbReference>
<dbReference type="PATRIC" id="fig|1423776.4.peg.1910"/>
<dbReference type="InterPro" id="IPR035906">
    <property type="entry name" value="MetI-like_sf"/>
</dbReference>
<dbReference type="GO" id="GO:0005886">
    <property type="term" value="C:plasma membrane"/>
    <property type="evidence" value="ECO:0007669"/>
    <property type="project" value="UniProtKB-SubCell"/>
</dbReference>
<dbReference type="CDD" id="cd06261">
    <property type="entry name" value="TM_PBP2"/>
    <property type="match status" value="1"/>
</dbReference>
<evidence type="ECO:0000256" key="1">
    <source>
        <dbReference type="ARBA" id="ARBA00004651"/>
    </source>
</evidence>
<keyword evidence="3" id="KW-1003">Cell membrane</keyword>
<dbReference type="STRING" id="1423776.FD04_GL001887"/>
<feature type="domain" description="ABC transmembrane type-1" evidence="8">
    <location>
        <begin position="102"/>
        <end position="299"/>
    </location>
</feature>
<dbReference type="SUPFAM" id="SSF161098">
    <property type="entry name" value="MetI-like"/>
    <property type="match status" value="1"/>
</dbReference>
<feature type="transmembrane region" description="Helical" evidence="7">
    <location>
        <begin position="280"/>
        <end position="306"/>
    </location>
</feature>
<comment type="caution">
    <text evidence="9">The sequence shown here is derived from an EMBL/GenBank/DDBJ whole genome shotgun (WGS) entry which is preliminary data.</text>
</comment>
<keyword evidence="2 7" id="KW-0813">Transport</keyword>
<evidence type="ECO:0000256" key="6">
    <source>
        <dbReference type="ARBA" id="ARBA00023136"/>
    </source>
</evidence>
<protein>
    <submittedName>
        <fullName evidence="9">ABC-type dipeptide oligopeptide nickel transport system, permease component</fullName>
    </submittedName>
</protein>
<accession>A0A0R1LV16</accession>
<evidence type="ECO:0000259" key="8">
    <source>
        <dbReference type="PROSITE" id="PS50928"/>
    </source>
</evidence>
<dbReference type="PROSITE" id="PS50928">
    <property type="entry name" value="ABC_TM1"/>
    <property type="match status" value="1"/>
</dbReference>
<dbReference type="Pfam" id="PF00528">
    <property type="entry name" value="BPD_transp_1"/>
    <property type="match status" value="1"/>
</dbReference>
<dbReference type="PANTHER" id="PTHR43163">
    <property type="entry name" value="DIPEPTIDE TRANSPORT SYSTEM PERMEASE PROTEIN DPPB-RELATED"/>
    <property type="match status" value="1"/>
</dbReference>
<keyword evidence="10" id="KW-1185">Reference proteome</keyword>
<comment type="similarity">
    <text evidence="7">Belongs to the binding-protein-dependent transport system permease family.</text>
</comment>
<organism evidence="9 10">
    <name type="scientific">Secundilactobacillus odoratitofui DSM 19909 = JCM 15043</name>
    <dbReference type="NCBI Taxonomy" id="1423776"/>
    <lineage>
        <taxon>Bacteria</taxon>
        <taxon>Bacillati</taxon>
        <taxon>Bacillota</taxon>
        <taxon>Bacilli</taxon>
        <taxon>Lactobacillales</taxon>
        <taxon>Lactobacillaceae</taxon>
        <taxon>Secundilactobacillus</taxon>
    </lineage>
</organism>
<dbReference type="Gene3D" id="1.10.3720.10">
    <property type="entry name" value="MetI-like"/>
    <property type="match status" value="1"/>
</dbReference>
<feature type="transmembrane region" description="Helical" evidence="7">
    <location>
        <begin position="235"/>
        <end position="260"/>
    </location>
</feature>
<dbReference type="NCBIfam" id="NF045471">
    <property type="entry name" value="Opp3B"/>
    <property type="match status" value="1"/>
</dbReference>
<dbReference type="GO" id="GO:0055085">
    <property type="term" value="P:transmembrane transport"/>
    <property type="evidence" value="ECO:0007669"/>
    <property type="project" value="InterPro"/>
</dbReference>
<dbReference type="EMBL" id="AZEE01000030">
    <property type="protein sequence ID" value="KRK97028.1"/>
    <property type="molecule type" value="Genomic_DNA"/>
</dbReference>
<sequence>MLGMRGIFMAKYLIKRIFYLLLTLFIVITVTFFMMKLLPGTPLTNQQKLSPAQQHLILKQYGLTKPVWQQYLIYVAGVFHGNFGTSFQFSDQPVSYLISSRIGPSLLLGAQAMILGVIPGILVGALGAIKKNTWVDSTTTIVSILGISIPSFVLAVLLQYYIGLKLGWLPIADWGGFAYTILPTIALAASPFADTARFIRTEMVDVLNSDYIELAKAKGLSKWGVIYHHALRNSLIPVVTIIGPLAVNIMTGSMVIENIFSVPGIGEQFVKSILTNDYPTIMAVTIVYSLMLMVVLLITDIVYGIIDPRIRITNTSK</sequence>
<feature type="transmembrane region" description="Helical" evidence="7">
    <location>
        <begin position="174"/>
        <end position="193"/>
    </location>
</feature>
<name>A0A0R1LV16_9LACO</name>
<feature type="transmembrane region" description="Helical" evidence="7">
    <location>
        <begin position="12"/>
        <end position="35"/>
    </location>
</feature>
<comment type="subcellular location">
    <subcellularLocation>
        <location evidence="1 7">Cell membrane</location>
        <topology evidence="1 7">Multi-pass membrane protein</topology>
    </subcellularLocation>
</comment>
<keyword evidence="6 7" id="KW-0472">Membrane</keyword>
<keyword evidence="4 7" id="KW-0812">Transmembrane</keyword>
<dbReference type="PANTHER" id="PTHR43163:SF6">
    <property type="entry name" value="DIPEPTIDE TRANSPORT SYSTEM PERMEASE PROTEIN DPPB-RELATED"/>
    <property type="match status" value="1"/>
</dbReference>
<dbReference type="Proteomes" id="UP000051160">
    <property type="component" value="Unassembled WGS sequence"/>
</dbReference>
<feature type="transmembrane region" description="Helical" evidence="7">
    <location>
        <begin position="141"/>
        <end position="162"/>
    </location>
</feature>
<proteinExistence type="inferred from homology"/>